<dbReference type="Pfam" id="PF00126">
    <property type="entry name" value="HTH_1"/>
    <property type="match status" value="1"/>
</dbReference>
<name>A0ABT0AEQ9_9SPHN</name>
<dbReference type="InterPro" id="IPR005119">
    <property type="entry name" value="LysR_subst-bd"/>
</dbReference>
<dbReference type="Pfam" id="PF03466">
    <property type="entry name" value="LysR_substrate"/>
    <property type="match status" value="1"/>
</dbReference>
<keyword evidence="3" id="KW-0238">DNA-binding</keyword>
<evidence type="ECO:0000256" key="3">
    <source>
        <dbReference type="ARBA" id="ARBA00023125"/>
    </source>
</evidence>
<gene>
    <name evidence="6" type="ORF">MTR65_13390</name>
</gene>
<keyword evidence="4" id="KW-0804">Transcription</keyword>
<dbReference type="PRINTS" id="PR00039">
    <property type="entry name" value="HTHLYSR"/>
</dbReference>
<dbReference type="EMBL" id="JALHAT010000024">
    <property type="protein sequence ID" value="MCJ1961683.1"/>
    <property type="molecule type" value="Genomic_DNA"/>
</dbReference>
<dbReference type="PANTHER" id="PTHR30419">
    <property type="entry name" value="HTH-TYPE TRANSCRIPTIONAL REGULATOR YBHD"/>
    <property type="match status" value="1"/>
</dbReference>
<comment type="caution">
    <text evidence="6">The sequence shown here is derived from an EMBL/GenBank/DDBJ whole genome shotgun (WGS) entry which is preliminary data.</text>
</comment>
<proteinExistence type="inferred from homology"/>
<dbReference type="PROSITE" id="PS50931">
    <property type="entry name" value="HTH_LYSR"/>
    <property type="match status" value="1"/>
</dbReference>
<keyword evidence="7" id="KW-1185">Reference proteome</keyword>
<comment type="similarity">
    <text evidence="1">Belongs to the LysR transcriptional regulatory family.</text>
</comment>
<evidence type="ECO:0000256" key="2">
    <source>
        <dbReference type="ARBA" id="ARBA00023015"/>
    </source>
</evidence>
<dbReference type="SUPFAM" id="SSF46785">
    <property type="entry name" value="Winged helix' DNA-binding domain"/>
    <property type="match status" value="1"/>
</dbReference>
<evidence type="ECO:0000256" key="4">
    <source>
        <dbReference type="ARBA" id="ARBA00023163"/>
    </source>
</evidence>
<feature type="domain" description="HTH lysR-type" evidence="5">
    <location>
        <begin position="1"/>
        <end position="58"/>
    </location>
</feature>
<evidence type="ECO:0000259" key="5">
    <source>
        <dbReference type="PROSITE" id="PS50931"/>
    </source>
</evidence>
<dbReference type="Gene3D" id="3.40.190.10">
    <property type="entry name" value="Periplasmic binding protein-like II"/>
    <property type="match status" value="2"/>
</dbReference>
<evidence type="ECO:0000313" key="6">
    <source>
        <dbReference type="EMBL" id="MCJ1961683.1"/>
    </source>
</evidence>
<dbReference type="SUPFAM" id="SSF53850">
    <property type="entry name" value="Periplasmic binding protein-like II"/>
    <property type="match status" value="1"/>
</dbReference>
<reference evidence="6" key="1">
    <citation type="submission" date="2022-03" db="EMBL/GenBank/DDBJ databases">
        <title>Identification of a novel bacterium isolated from mangrove sediments.</title>
        <authorList>
            <person name="Pan X."/>
        </authorList>
    </citation>
    <scope>NUCLEOTIDE SEQUENCE</scope>
    <source>
        <strain evidence="6">B2637</strain>
    </source>
</reference>
<protein>
    <submittedName>
        <fullName evidence="6">LysR family transcriptional regulator</fullName>
    </submittedName>
</protein>
<dbReference type="InterPro" id="IPR000847">
    <property type="entry name" value="LysR_HTH_N"/>
</dbReference>
<accession>A0ABT0AEQ9</accession>
<evidence type="ECO:0000256" key="1">
    <source>
        <dbReference type="ARBA" id="ARBA00009437"/>
    </source>
</evidence>
<organism evidence="6 7">
    <name type="scientific">Novosphingobium mangrovi</name>
    <name type="common">ex Hu et al. 2023</name>
    <dbReference type="NCBI Taxonomy" id="2930094"/>
    <lineage>
        <taxon>Bacteria</taxon>
        <taxon>Pseudomonadati</taxon>
        <taxon>Pseudomonadota</taxon>
        <taxon>Alphaproteobacteria</taxon>
        <taxon>Sphingomonadales</taxon>
        <taxon>Sphingomonadaceae</taxon>
        <taxon>Novosphingobium</taxon>
    </lineage>
</organism>
<evidence type="ECO:0000313" key="7">
    <source>
        <dbReference type="Proteomes" id="UP001162802"/>
    </source>
</evidence>
<sequence length="297" mass="33419">MNLIQLKRMIAIYESGSLRKASKEIGITQPALTLSIKQLEEEFNTTLFERGPSGVRPTEMCEKLVRRARLMLAEERRIVAELTEADRHPRIAMGLHPILVSEWLTQTLRAFIEQSLPVDLRVRDGYTTQLLERLSAGDLDFAFCGLPPDFEDKAFDFEPLFRRDYAIVARADHPVFDEASGVDPRSFVWSQLSAYDTLDPFETSEFAEAMARFGYHPDCRTVRVSSAALHRSLILDGGMLGMIGCDAVDGELEDGTLRRVGGSAIPAPAFGFVTLKDRYETRMVRQLKAVIRRSCEG</sequence>
<dbReference type="InterPro" id="IPR050950">
    <property type="entry name" value="HTH-type_LysR_regulators"/>
</dbReference>
<dbReference type="CDD" id="cd05466">
    <property type="entry name" value="PBP2_LTTR_substrate"/>
    <property type="match status" value="1"/>
</dbReference>
<dbReference type="RefSeq" id="WP_243801006.1">
    <property type="nucleotide sequence ID" value="NZ_JALHAT010000024.1"/>
</dbReference>
<dbReference type="InterPro" id="IPR036388">
    <property type="entry name" value="WH-like_DNA-bd_sf"/>
</dbReference>
<dbReference type="PANTHER" id="PTHR30419:SF8">
    <property type="entry name" value="NITROGEN ASSIMILATION TRANSCRIPTIONAL ACTIVATOR-RELATED"/>
    <property type="match status" value="1"/>
</dbReference>
<keyword evidence="2" id="KW-0805">Transcription regulation</keyword>
<dbReference type="Gene3D" id="1.10.10.10">
    <property type="entry name" value="Winged helix-like DNA-binding domain superfamily/Winged helix DNA-binding domain"/>
    <property type="match status" value="1"/>
</dbReference>
<dbReference type="Proteomes" id="UP001162802">
    <property type="component" value="Unassembled WGS sequence"/>
</dbReference>
<dbReference type="InterPro" id="IPR036390">
    <property type="entry name" value="WH_DNA-bd_sf"/>
</dbReference>